<accession>A0AAV1G4A5</accession>
<proteinExistence type="predicted"/>
<protein>
    <submittedName>
        <fullName evidence="1">Uncharacterized protein</fullName>
    </submittedName>
</protein>
<evidence type="ECO:0000313" key="2">
    <source>
        <dbReference type="Proteomes" id="UP001178508"/>
    </source>
</evidence>
<dbReference type="EMBL" id="OY660875">
    <property type="protein sequence ID" value="CAJ1068036.1"/>
    <property type="molecule type" value="Genomic_DNA"/>
</dbReference>
<reference evidence="1" key="1">
    <citation type="submission" date="2023-08" db="EMBL/GenBank/DDBJ databases">
        <authorList>
            <person name="Alioto T."/>
            <person name="Alioto T."/>
            <person name="Gomez Garrido J."/>
        </authorList>
    </citation>
    <scope>NUCLEOTIDE SEQUENCE</scope>
</reference>
<organism evidence="1 2">
    <name type="scientific">Xyrichtys novacula</name>
    <name type="common">Pearly razorfish</name>
    <name type="synonym">Hemipteronotus novacula</name>
    <dbReference type="NCBI Taxonomy" id="13765"/>
    <lineage>
        <taxon>Eukaryota</taxon>
        <taxon>Metazoa</taxon>
        <taxon>Chordata</taxon>
        <taxon>Craniata</taxon>
        <taxon>Vertebrata</taxon>
        <taxon>Euteleostomi</taxon>
        <taxon>Actinopterygii</taxon>
        <taxon>Neopterygii</taxon>
        <taxon>Teleostei</taxon>
        <taxon>Neoteleostei</taxon>
        <taxon>Acanthomorphata</taxon>
        <taxon>Eupercaria</taxon>
        <taxon>Labriformes</taxon>
        <taxon>Labridae</taxon>
        <taxon>Xyrichtys</taxon>
    </lineage>
</organism>
<dbReference type="Proteomes" id="UP001178508">
    <property type="component" value="Chromosome 12"/>
</dbReference>
<gene>
    <name evidence="1" type="ORF">XNOV1_A002595</name>
</gene>
<name>A0AAV1G4A5_XYRNO</name>
<sequence>EISNNCKKLANAWQPVLIFEVLHTPVVLESIQSCEERAKIRITFLKMCTKVRETLSPLSACLRLSHRMKVDMSYHVCSSTCHSSALSADRSSGTSSEGSEGAVLEAIYYQ</sequence>
<evidence type="ECO:0000313" key="1">
    <source>
        <dbReference type="EMBL" id="CAJ1068036.1"/>
    </source>
</evidence>
<keyword evidence="2" id="KW-1185">Reference proteome</keyword>
<dbReference type="AlphaFoldDB" id="A0AAV1G4A5"/>
<feature type="non-terminal residue" evidence="1">
    <location>
        <position position="1"/>
    </location>
</feature>